<dbReference type="EMBL" id="JAAATY010000024">
    <property type="protein sequence ID" value="NRN69060.1"/>
    <property type="molecule type" value="Genomic_DNA"/>
</dbReference>
<protein>
    <recommendedName>
        <fullName evidence="3">PE domain-containing protein</fullName>
    </recommendedName>
</protein>
<comment type="caution">
    <text evidence="1">The sequence shown here is derived from an EMBL/GenBank/DDBJ whole genome shotgun (WGS) entry which is preliminary data.</text>
</comment>
<dbReference type="Proteomes" id="UP000763557">
    <property type="component" value="Unassembled WGS sequence"/>
</dbReference>
<proteinExistence type="predicted"/>
<dbReference type="RefSeq" id="WP_173138801.1">
    <property type="nucleotide sequence ID" value="NZ_CBCSGW010000053.1"/>
</dbReference>
<gene>
    <name evidence="1" type="ORF">GC106_63160</name>
</gene>
<evidence type="ECO:0000313" key="1">
    <source>
        <dbReference type="EMBL" id="NRN69060.1"/>
    </source>
</evidence>
<evidence type="ECO:0000313" key="2">
    <source>
        <dbReference type="Proteomes" id="UP000763557"/>
    </source>
</evidence>
<evidence type="ECO:0008006" key="3">
    <source>
        <dbReference type="Google" id="ProtNLM"/>
    </source>
</evidence>
<name>A0ABX2FE81_9PSEU</name>
<keyword evidence="2" id="KW-1185">Reference proteome</keyword>
<sequence>MPVGEQGPGTAEQQIRFEVAIDKTLRAAAGMFGIDYESQAAGGGGTGGKWVFTSVDQLDDLIKEWTDVGLAIQGRLKKIRDAQALIYPPADDILSRFQADGLADSLEAMAQHADSMYKYADTYVQKLADTRSAYVNTEGDNTARMKDAY</sequence>
<organism evidence="1 2">
    <name type="scientific">Kibdelosporangium persicum</name>
    <dbReference type="NCBI Taxonomy" id="2698649"/>
    <lineage>
        <taxon>Bacteria</taxon>
        <taxon>Bacillati</taxon>
        <taxon>Actinomycetota</taxon>
        <taxon>Actinomycetes</taxon>
        <taxon>Pseudonocardiales</taxon>
        <taxon>Pseudonocardiaceae</taxon>
        <taxon>Kibdelosporangium</taxon>
    </lineage>
</organism>
<accession>A0ABX2FE81</accession>
<reference evidence="1 2" key="1">
    <citation type="submission" date="2020-01" db="EMBL/GenBank/DDBJ databases">
        <title>Kibdelosporangium persica a novel Actinomycetes from a hot desert in Iran.</title>
        <authorList>
            <person name="Safaei N."/>
            <person name="Zaburannyi N."/>
            <person name="Mueller R."/>
            <person name="Wink J."/>
        </authorList>
    </citation>
    <scope>NUCLEOTIDE SEQUENCE [LARGE SCALE GENOMIC DNA]</scope>
    <source>
        <strain evidence="1 2">4NS15</strain>
    </source>
</reference>